<dbReference type="EMBL" id="NHTK01005868">
    <property type="protein sequence ID" value="PPQ72471.1"/>
    <property type="molecule type" value="Genomic_DNA"/>
</dbReference>
<accession>A0A409W1T7</accession>
<gene>
    <name evidence="1" type="ORF">CVT24_003096</name>
</gene>
<protein>
    <recommendedName>
        <fullName evidence="3">Reverse transcriptase zinc-binding domain-containing protein</fullName>
    </recommendedName>
</protein>
<name>A0A409W1T7_9AGAR</name>
<sequence>MVELERMWNRRWRKKEKRRRGDRMEEKVPLREFHKTVKGLTRAQTSLIIQARSDHLPLNGRLHMIRKSDTDKCPRCTERRGGERAIENVQHVVYECKGHARLRQKLWKEVGKVNATIRELTANTEHAKALTDFLISTGRLGKKWEEREAAERLREEERGRVMETIEEEE</sequence>
<comment type="caution">
    <text evidence="1">The sequence shown here is derived from an EMBL/GenBank/DDBJ whole genome shotgun (WGS) entry which is preliminary data.</text>
</comment>
<evidence type="ECO:0000313" key="2">
    <source>
        <dbReference type="Proteomes" id="UP000284842"/>
    </source>
</evidence>
<dbReference type="Proteomes" id="UP000284842">
    <property type="component" value="Unassembled WGS sequence"/>
</dbReference>
<proteinExistence type="predicted"/>
<dbReference type="AlphaFoldDB" id="A0A409W1T7"/>
<evidence type="ECO:0008006" key="3">
    <source>
        <dbReference type="Google" id="ProtNLM"/>
    </source>
</evidence>
<evidence type="ECO:0000313" key="1">
    <source>
        <dbReference type="EMBL" id="PPQ72471.1"/>
    </source>
</evidence>
<organism evidence="1 2">
    <name type="scientific">Panaeolus cyanescens</name>
    <dbReference type="NCBI Taxonomy" id="181874"/>
    <lineage>
        <taxon>Eukaryota</taxon>
        <taxon>Fungi</taxon>
        <taxon>Dikarya</taxon>
        <taxon>Basidiomycota</taxon>
        <taxon>Agaricomycotina</taxon>
        <taxon>Agaricomycetes</taxon>
        <taxon>Agaricomycetidae</taxon>
        <taxon>Agaricales</taxon>
        <taxon>Agaricineae</taxon>
        <taxon>Galeropsidaceae</taxon>
        <taxon>Panaeolus</taxon>
    </lineage>
</organism>
<reference evidence="1 2" key="1">
    <citation type="journal article" date="2018" name="Evol. Lett.">
        <title>Horizontal gene cluster transfer increased hallucinogenic mushroom diversity.</title>
        <authorList>
            <person name="Reynolds H.T."/>
            <person name="Vijayakumar V."/>
            <person name="Gluck-Thaler E."/>
            <person name="Korotkin H.B."/>
            <person name="Matheny P.B."/>
            <person name="Slot J.C."/>
        </authorList>
    </citation>
    <scope>NUCLEOTIDE SEQUENCE [LARGE SCALE GENOMIC DNA]</scope>
    <source>
        <strain evidence="1 2">2629</strain>
    </source>
</reference>
<dbReference type="OrthoDB" id="3267074at2759"/>
<dbReference type="InParanoid" id="A0A409W1T7"/>
<keyword evidence="2" id="KW-1185">Reference proteome</keyword>